<dbReference type="Pfam" id="PF00497">
    <property type="entry name" value="SBP_bac_3"/>
    <property type="match status" value="1"/>
</dbReference>
<protein>
    <submittedName>
        <fullName evidence="4">Family 3 bacterial extracellular solute-binding protein</fullName>
    </submittedName>
</protein>
<comment type="similarity">
    <text evidence="1">Belongs to the bacterial solute-binding protein 3 family.</text>
</comment>
<gene>
    <name evidence="4" type="ORF">MP3633_0521</name>
</gene>
<dbReference type="SMART" id="SM00062">
    <property type="entry name" value="PBPb"/>
    <property type="match status" value="1"/>
</dbReference>
<evidence type="ECO:0000259" key="3">
    <source>
        <dbReference type="SMART" id="SM00062"/>
    </source>
</evidence>
<dbReference type="SUPFAM" id="SSF53850">
    <property type="entry name" value="Periplasmic binding protein-like II"/>
    <property type="match status" value="1"/>
</dbReference>
<name>A0A859CSV7_9GAMM</name>
<dbReference type="EMBL" id="CP054301">
    <property type="protein sequence ID" value="QKK79258.1"/>
    <property type="molecule type" value="Genomic_DNA"/>
</dbReference>
<dbReference type="KEGG" id="mpri:MP3633_0521"/>
<keyword evidence="2" id="KW-0732">Signal</keyword>
<dbReference type="PANTHER" id="PTHR35936">
    <property type="entry name" value="MEMBRANE-BOUND LYTIC MUREIN TRANSGLYCOSYLASE F"/>
    <property type="match status" value="1"/>
</dbReference>
<dbReference type="Gene3D" id="3.40.190.10">
    <property type="entry name" value="Periplasmic binding protein-like II"/>
    <property type="match status" value="2"/>
</dbReference>
<organism evidence="4 5">
    <name type="scientific">Marinomonas primoryensis</name>
    <dbReference type="NCBI Taxonomy" id="178399"/>
    <lineage>
        <taxon>Bacteria</taxon>
        <taxon>Pseudomonadati</taxon>
        <taxon>Pseudomonadota</taxon>
        <taxon>Gammaproteobacteria</taxon>
        <taxon>Oceanospirillales</taxon>
        <taxon>Oceanospirillaceae</taxon>
        <taxon>Marinomonas</taxon>
    </lineage>
</organism>
<evidence type="ECO:0000313" key="5">
    <source>
        <dbReference type="Proteomes" id="UP000509371"/>
    </source>
</evidence>
<feature type="domain" description="Solute-binding protein family 3/N-terminal" evidence="3">
    <location>
        <begin position="40"/>
        <end position="274"/>
    </location>
</feature>
<dbReference type="Proteomes" id="UP000509371">
    <property type="component" value="Chromosome"/>
</dbReference>
<sequence length="281" mass="32447">MLRNKKLSNKKAKNKRLNYFSFLMVFLAGISVPHIGYAAALKVCYDQWPPMTIFPSEGDSERGVVIDMLEQIYSSKGYQLEYYEVPLARGLDMVKEGLCDVLPEYLYSKNPDDHFVYADEETFAYTTAFVVRRDDPWRYNGIQSLKGKRIATGPGWDYSSMSAGYQDYIDDPRNSNLVEVVAGYDDVVDRIFQMISENRVDLYADNDLVLQYVLNRLNLNDDLQIVRPGLENKLVEMPIFSKNIPTEKRQDLIKIWNEGRLAMKGEKEQVLLNKYKVSLAK</sequence>
<evidence type="ECO:0000256" key="2">
    <source>
        <dbReference type="ARBA" id="ARBA00022729"/>
    </source>
</evidence>
<accession>A0A859CSV7</accession>
<dbReference type="InterPro" id="IPR001638">
    <property type="entry name" value="Solute-binding_3/MltF_N"/>
</dbReference>
<dbReference type="RefSeq" id="WP_244959789.1">
    <property type="nucleotide sequence ID" value="NZ_BAAAEF010000003.1"/>
</dbReference>
<proteinExistence type="inferred from homology"/>
<evidence type="ECO:0000313" key="4">
    <source>
        <dbReference type="EMBL" id="QKK79258.1"/>
    </source>
</evidence>
<reference evidence="4 5" key="1">
    <citation type="submission" date="2020-06" db="EMBL/GenBank/DDBJ databases">
        <authorList>
            <person name="Voronona O.L."/>
            <person name="Aksenova E.I."/>
            <person name="Kunda M.S."/>
            <person name="Semenov A.N."/>
            <person name="Ryzhova N."/>
        </authorList>
    </citation>
    <scope>NUCLEOTIDE SEQUENCE [LARGE SCALE GENOMIC DNA]</scope>
    <source>
        <strain evidence="4 5">MPKMM3633</strain>
    </source>
</reference>
<dbReference type="PANTHER" id="PTHR35936:SF25">
    <property type="entry name" value="ABC TRANSPORTER SUBSTRATE-BINDING PROTEIN"/>
    <property type="match status" value="1"/>
</dbReference>
<evidence type="ECO:0000256" key="1">
    <source>
        <dbReference type="ARBA" id="ARBA00010333"/>
    </source>
</evidence>
<dbReference type="AlphaFoldDB" id="A0A859CSV7"/>